<keyword evidence="4" id="KW-1185">Reference proteome</keyword>
<proteinExistence type="predicted"/>
<protein>
    <recommendedName>
        <fullName evidence="2">Lipid/polyisoprenoid-binding YceI-like domain-containing protein</fullName>
    </recommendedName>
</protein>
<dbReference type="PANTHER" id="PTHR34406:SF1">
    <property type="entry name" value="PROTEIN YCEI"/>
    <property type="match status" value="1"/>
</dbReference>
<dbReference type="EMBL" id="PQVW01000021">
    <property type="protein sequence ID" value="POZ20004.1"/>
    <property type="molecule type" value="Genomic_DNA"/>
</dbReference>
<dbReference type="SMART" id="SM00867">
    <property type="entry name" value="YceI"/>
    <property type="match status" value="1"/>
</dbReference>
<dbReference type="InterPro" id="IPR007372">
    <property type="entry name" value="Lipid/polyisoprenoid-bd_YceI"/>
</dbReference>
<dbReference type="RefSeq" id="WP_103946505.1">
    <property type="nucleotide sequence ID" value="NZ_PQVR01000003.1"/>
</dbReference>
<dbReference type="Proteomes" id="UP000237025">
    <property type="component" value="Unassembled WGS sequence"/>
</dbReference>
<dbReference type="Pfam" id="PF04264">
    <property type="entry name" value="YceI"/>
    <property type="match status" value="1"/>
</dbReference>
<dbReference type="Gene3D" id="2.40.128.110">
    <property type="entry name" value="Lipid/polyisoprenoid-binding, YceI-like"/>
    <property type="match status" value="1"/>
</dbReference>
<evidence type="ECO:0000313" key="3">
    <source>
        <dbReference type="EMBL" id="POZ20004.1"/>
    </source>
</evidence>
<dbReference type="SUPFAM" id="SSF101874">
    <property type="entry name" value="YceI-like"/>
    <property type="match status" value="1"/>
</dbReference>
<feature type="domain" description="Lipid/polyisoprenoid-binding YceI-like" evidence="2">
    <location>
        <begin position="22"/>
        <end position="181"/>
    </location>
</feature>
<dbReference type="PANTHER" id="PTHR34406">
    <property type="entry name" value="PROTEIN YCEI"/>
    <property type="match status" value="1"/>
</dbReference>
<evidence type="ECO:0000313" key="4">
    <source>
        <dbReference type="Proteomes" id="UP000237025"/>
    </source>
</evidence>
<name>A0ABX4ZWH8_9ENTR</name>
<organism evidence="3 4">
    <name type="scientific">Lelliottia aquatilis</name>
    <dbReference type="NCBI Taxonomy" id="2080838"/>
    <lineage>
        <taxon>Bacteria</taxon>
        <taxon>Pseudomonadati</taxon>
        <taxon>Pseudomonadota</taxon>
        <taxon>Gammaproteobacteria</taxon>
        <taxon>Enterobacterales</taxon>
        <taxon>Enterobacteriaceae</taxon>
        <taxon>Lelliottia</taxon>
    </lineage>
</organism>
<reference evidence="3 4" key="1">
    <citation type="submission" date="2018-02" db="EMBL/GenBank/DDBJ databases">
        <title>Lelliotia aquatilis sp. nov., isolated from drinking water.</title>
        <authorList>
            <person name="Kaempfer P."/>
            <person name="Glaeser S."/>
            <person name="Exner M."/>
            <person name="Doijad S."/>
            <person name="Chakraborty T."/>
        </authorList>
    </citation>
    <scope>NUCLEOTIDE SEQUENCE [LARGE SCALE GENOMIC DNA]</scope>
    <source>
        <strain evidence="3 4">6331-17</strain>
    </source>
</reference>
<comment type="caution">
    <text evidence="3">The sequence shown here is derived from an EMBL/GenBank/DDBJ whole genome shotgun (WGS) entry which is preliminary data.</text>
</comment>
<gene>
    <name evidence="3" type="ORF">C3712_20290</name>
</gene>
<sequence>MIRPLIFALALLSPALYAQPVSYAINTDRTPITLSWHAFGGILSWANLDGVTGDVTLDPENEFSDRINVTIPVSTLVASNSLLTWQLKSDMFFDASRYPNIQFSSTRVVALSGGRFRVFGTLKVKDIQRPVILEATLEEHKMDESISLHATTAISRSAYHMDKFALVVDDRIAIKIEIQAIARSAS</sequence>
<evidence type="ECO:0000259" key="2">
    <source>
        <dbReference type="SMART" id="SM00867"/>
    </source>
</evidence>
<dbReference type="InterPro" id="IPR036761">
    <property type="entry name" value="TTHA0802/YceI-like_sf"/>
</dbReference>
<feature type="chain" id="PRO_5045933346" description="Lipid/polyisoprenoid-binding YceI-like domain-containing protein" evidence="1">
    <location>
        <begin position="19"/>
        <end position="186"/>
    </location>
</feature>
<feature type="signal peptide" evidence="1">
    <location>
        <begin position="1"/>
        <end position="18"/>
    </location>
</feature>
<accession>A0ABX4ZWH8</accession>
<keyword evidence="1" id="KW-0732">Signal</keyword>
<evidence type="ECO:0000256" key="1">
    <source>
        <dbReference type="SAM" id="SignalP"/>
    </source>
</evidence>